<dbReference type="AlphaFoldDB" id="B7Q971"/>
<name>B7Q971_IXOSC</name>
<feature type="region of interest" description="Disordered" evidence="1">
    <location>
        <begin position="1"/>
        <end position="51"/>
    </location>
</feature>
<evidence type="ECO:0000256" key="1">
    <source>
        <dbReference type="SAM" id="MobiDB-lite"/>
    </source>
</evidence>
<reference evidence="3" key="2">
    <citation type="submission" date="2020-05" db="UniProtKB">
        <authorList>
            <consortium name="EnsemblMetazoa"/>
        </authorList>
    </citation>
    <scope>IDENTIFICATION</scope>
    <source>
        <strain evidence="3">wikel</strain>
    </source>
</reference>
<evidence type="ECO:0000313" key="4">
    <source>
        <dbReference type="Proteomes" id="UP000001555"/>
    </source>
</evidence>
<gene>
    <name evidence="2" type="ORF">IscW_ISCW021511</name>
</gene>
<proteinExistence type="predicted"/>
<dbReference type="EnsemblMetazoa" id="ISCW021511-RA">
    <property type="protein sequence ID" value="ISCW021511-PA"/>
    <property type="gene ID" value="ISCW021511"/>
</dbReference>
<dbReference type="EMBL" id="DS887676">
    <property type="protein sequence ID" value="EEC15393.1"/>
    <property type="molecule type" value="Genomic_DNA"/>
</dbReference>
<organism>
    <name type="scientific">Ixodes scapularis</name>
    <name type="common">Black-legged tick</name>
    <name type="synonym">Deer tick</name>
    <dbReference type="NCBI Taxonomy" id="6945"/>
    <lineage>
        <taxon>Eukaryota</taxon>
        <taxon>Metazoa</taxon>
        <taxon>Ecdysozoa</taxon>
        <taxon>Arthropoda</taxon>
        <taxon>Chelicerata</taxon>
        <taxon>Arachnida</taxon>
        <taxon>Acari</taxon>
        <taxon>Parasitiformes</taxon>
        <taxon>Ixodida</taxon>
        <taxon>Ixodoidea</taxon>
        <taxon>Ixodidae</taxon>
        <taxon>Ixodinae</taxon>
        <taxon>Ixodes</taxon>
    </lineage>
</organism>
<feature type="region of interest" description="Disordered" evidence="1">
    <location>
        <begin position="63"/>
        <end position="121"/>
    </location>
</feature>
<keyword evidence="4" id="KW-1185">Reference proteome</keyword>
<dbReference type="VEuPathDB" id="VectorBase:ISCW021511"/>
<accession>B7Q971</accession>
<reference evidence="2 4" key="1">
    <citation type="submission" date="2008-03" db="EMBL/GenBank/DDBJ databases">
        <title>Annotation of Ixodes scapularis.</title>
        <authorList>
            <consortium name="Ixodes scapularis Genome Project Consortium"/>
            <person name="Caler E."/>
            <person name="Hannick L.I."/>
            <person name="Bidwell S."/>
            <person name="Joardar V."/>
            <person name="Thiagarajan M."/>
            <person name="Amedeo P."/>
            <person name="Galinsky K.J."/>
            <person name="Schobel S."/>
            <person name="Inman J."/>
            <person name="Hostetler J."/>
            <person name="Miller J."/>
            <person name="Hammond M."/>
            <person name="Megy K."/>
            <person name="Lawson D."/>
            <person name="Kodira C."/>
            <person name="Sutton G."/>
            <person name="Meyer J."/>
            <person name="Hill C.A."/>
            <person name="Birren B."/>
            <person name="Nene V."/>
            <person name="Collins F."/>
            <person name="Alarcon-Chaidez F."/>
            <person name="Wikel S."/>
            <person name="Strausberg R."/>
        </authorList>
    </citation>
    <scope>NUCLEOTIDE SEQUENCE [LARGE SCALE GENOMIC DNA]</scope>
    <source>
        <strain evidence="4">Wikel</strain>
        <strain evidence="2">Wikel colony</strain>
    </source>
</reference>
<sequence length="121" mass="12945">MAPRKKKASRPAPTQLPGSVDTLRHARTGHDGGGGEQPTRDKAKATRREEALIYGCPIVDTGWREKPLSRRRKPARLPQPGKNSTAHPGTLAVSWRGPTAAGDLAHGHGQQIAPSVHCHSS</sequence>
<dbReference type="InParanoid" id="B7Q971"/>
<dbReference type="VEuPathDB" id="VectorBase:ISCI021511"/>
<evidence type="ECO:0000313" key="2">
    <source>
        <dbReference type="EMBL" id="EEC15393.1"/>
    </source>
</evidence>
<dbReference type="EMBL" id="ABJB010283638">
    <property type="status" value="NOT_ANNOTATED_CDS"/>
    <property type="molecule type" value="Genomic_DNA"/>
</dbReference>
<evidence type="ECO:0000313" key="3">
    <source>
        <dbReference type="EnsemblMetazoa" id="ISCW021511-PA"/>
    </source>
</evidence>
<dbReference type="PaxDb" id="6945-B7Q971"/>
<dbReference type="HOGENOM" id="CLU_2040661_0_0_1"/>
<feature type="compositionally biased region" description="Basic and acidic residues" evidence="1">
    <location>
        <begin position="38"/>
        <end position="51"/>
    </location>
</feature>
<dbReference type="Proteomes" id="UP000001555">
    <property type="component" value="Unassembled WGS sequence"/>
</dbReference>
<protein>
    <submittedName>
        <fullName evidence="2 3">Uncharacterized protein</fullName>
    </submittedName>
</protein>